<sequence>MLTPQDNRNGWINPEDLSPMPQCIAQQDPSPWLSTMTGCTGKQCTHHFGAICTHHQWLTQASCLSTGFSSDILYRWIRDMTGRTWLVDVGDANELQNLFQGSLSKGYAAVSVTQHAPTCLKGSVSALSMESFQHVMASCSFTSTTQHTGRADRPWQYQCFCRTFTIDTEKEPCSGPGHLNWTQEQLWIYVTCGPTSLTNNWTDSLRRVTGLVHHCATDACGLDSSGYCKVKRTVDRACICRNINFETCGGSCQIFETRIAYVEWLHNLCSDVQDWRGLPENWRGLPENWRQLAAPTALDMIPWQWTIKPSNDWNKCASNEWKLGSFILVNAATFLAALHRRGAGFHPFAPRFPRLPYLSSWFSTGMLIAALQLLANLVNVILIQGTLGYEDIPVTQLILLWCSMPRLAWLTFLLIGLQPFDVIDFSAAKSSLFAEIIFQALSAYYMVLTVNYGRKHNFYFGSLESAERGQSAKIMYAGALLWLVISTVAFVWSIRVARRMNRVTGSGETSSLVSGERNYTTMYGTLPVRSQDYLSCQKELAKLYAITAMNMLLLWFAQWVFWGGFIGLSAEEYVFMLRLWSCS</sequence>
<protein>
    <submittedName>
        <fullName evidence="2">Uncharacterized protein</fullName>
    </submittedName>
</protein>
<keyword evidence="1" id="KW-1133">Transmembrane helix</keyword>
<proteinExistence type="predicted"/>
<evidence type="ECO:0000313" key="2">
    <source>
        <dbReference type="EMBL" id="KAF2690498.1"/>
    </source>
</evidence>
<feature type="transmembrane region" description="Helical" evidence="1">
    <location>
        <begin position="358"/>
        <end position="378"/>
    </location>
</feature>
<dbReference type="Proteomes" id="UP000799291">
    <property type="component" value="Unassembled WGS sequence"/>
</dbReference>
<feature type="transmembrane region" description="Helical" evidence="1">
    <location>
        <begin position="552"/>
        <end position="570"/>
    </location>
</feature>
<keyword evidence="1" id="KW-0472">Membrane</keyword>
<evidence type="ECO:0000313" key="3">
    <source>
        <dbReference type="Proteomes" id="UP000799291"/>
    </source>
</evidence>
<accession>A0A6G1JJ87</accession>
<dbReference type="EMBL" id="MU005571">
    <property type="protein sequence ID" value="KAF2690498.1"/>
    <property type="molecule type" value="Genomic_DNA"/>
</dbReference>
<feature type="transmembrane region" description="Helical" evidence="1">
    <location>
        <begin position="398"/>
        <end position="420"/>
    </location>
</feature>
<organism evidence="2 3">
    <name type="scientific">Lentithecium fluviatile CBS 122367</name>
    <dbReference type="NCBI Taxonomy" id="1168545"/>
    <lineage>
        <taxon>Eukaryota</taxon>
        <taxon>Fungi</taxon>
        <taxon>Dikarya</taxon>
        <taxon>Ascomycota</taxon>
        <taxon>Pezizomycotina</taxon>
        <taxon>Dothideomycetes</taxon>
        <taxon>Pleosporomycetidae</taxon>
        <taxon>Pleosporales</taxon>
        <taxon>Massarineae</taxon>
        <taxon>Lentitheciaceae</taxon>
        <taxon>Lentithecium</taxon>
    </lineage>
</organism>
<dbReference type="AlphaFoldDB" id="A0A6G1JJ87"/>
<evidence type="ECO:0000256" key="1">
    <source>
        <dbReference type="SAM" id="Phobius"/>
    </source>
</evidence>
<feature type="transmembrane region" description="Helical" evidence="1">
    <location>
        <begin position="474"/>
        <end position="494"/>
    </location>
</feature>
<keyword evidence="1" id="KW-0812">Transmembrane</keyword>
<reference evidence="2" key="1">
    <citation type="journal article" date="2020" name="Stud. Mycol.">
        <title>101 Dothideomycetes genomes: a test case for predicting lifestyles and emergence of pathogens.</title>
        <authorList>
            <person name="Haridas S."/>
            <person name="Albert R."/>
            <person name="Binder M."/>
            <person name="Bloem J."/>
            <person name="Labutti K."/>
            <person name="Salamov A."/>
            <person name="Andreopoulos B."/>
            <person name="Baker S."/>
            <person name="Barry K."/>
            <person name="Bills G."/>
            <person name="Bluhm B."/>
            <person name="Cannon C."/>
            <person name="Castanera R."/>
            <person name="Culley D."/>
            <person name="Daum C."/>
            <person name="Ezra D."/>
            <person name="Gonzalez J."/>
            <person name="Henrissat B."/>
            <person name="Kuo A."/>
            <person name="Liang C."/>
            <person name="Lipzen A."/>
            <person name="Lutzoni F."/>
            <person name="Magnuson J."/>
            <person name="Mondo S."/>
            <person name="Nolan M."/>
            <person name="Ohm R."/>
            <person name="Pangilinan J."/>
            <person name="Park H.-J."/>
            <person name="Ramirez L."/>
            <person name="Alfaro M."/>
            <person name="Sun H."/>
            <person name="Tritt A."/>
            <person name="Yoshinaga Y."/>
            <person name="Zwiers L.-H."/>
            <person name="Turgeon B."/>
            <person name="Goodwin S."/>
            <person name="Spatafora J."/>
            <person name="Crous P."/>
            <person name="Grigoriev I."/>
        </authorList>
    </citation>
    <scope>NUCLEOTIDE SEQUENCE</scope>
    <source>
        <strain evidence="2">CBS 122367</strain>
    </source>
</reference>
<dbReference type="OrthoDB" id="3525430at2759"/>
<gene>
    <name evidence="2" type="ORF">K458DRAFT_439447</name>
</gene>
<keyword evidence="3" id="KW-1185">Reference proteome</keyword>
<name>A0A6G1JJ87_9PLEO</name>
<feature type="transmembrane region" description="Helical" evidence="1">
    <location>
        <begin position="432"/>
        <end position="454"/>
    </location>
</feature>